<dbReference type="InterPro" id="IPR045474">
    <property type="entry name" value="GEVED"/>
</dbReference>
<dbReference type="EMBL" id="JACSIT010000136">
    <property type="protein sequence ID" value="MBC6995427.1"/>
    <property type="molecule type" value="Genomic_DNA"/>
</dbReference>
<dbReference type="AlphaFoldDB" id="A0A923TE13"/>
<dbReference type="Gene3D" id="2.60.40.10">
    <property type="entry name" value="Immunoglobulins"/>
    <property type="match status" value="1"/>
</dbReference>
<evidence type="ECO:0000313" key="3">
    <source>
        <dbReference type="Proteomes" id="UP000650081"/>
    </source>
</evidence>
<dbReference type="PANTHER" id="PTHR43739">
    <property type="entry name" value="XYLOGLUCANASE (EUROFUNG)"/>
    <property type="match status" value="1"/>
</dbReference>
<dbReference type="Pfam" id="PF20009">
    <property type="entry name" value="GEVED"/>
    <property type="match status" value="1"/>
</dbReference>
<dbReference type="InterPro" id="IPR015943">
    <property type="entry name" value="WD40/YVTN_repeat-like_dom_sf"/>
</dbReference>
<dbReference type="InterPro" id="IPR052025">
    <property type="entry name" value="Xyloglucanase_GH74"/>
</dbReference>
<comment type="caution">
    <text evidence="2">The sequence shown here is derived from an EMBL/GenBank/DDBJ whole genome shotgun (WGS) entry which is preliminary data.</text>
</comment>
<dbReference type="Proteomes" id="UP000650081">
    <property type="component" value="Unassembled WGS sequence"/>
</dbReference>
<keyword evidence="3" id="KW-1185">Reference proteome</keyword>
<name>A0A923TE13_9BACT</name>
<sequence>MRSTRNYAQVVAEGERYFQNKYPGLTPKDLSSGPHRDGEYVKFMRWQSFWKGRLNPDGTLGDPTAYGRKATSADEKLLNPYANVPWTEINYTDYIGVQIGLGRTTCVAFHPTDVFTFYVGAAIGGIWRTTDGGRTYVPLGDELPFLAVSAIIVDQQNPNTLYIAVSDHVWYGPSGIGVYKSTNGGTTWAPTSLAFSFSSDVRIYWMEADPTNPQRMFVATANGVYRTTNGFTTVAQVLPDNCFDVRLQPGNPNQVYVGTNNGRLLRSTDGGNSFTQLQNFGGGSVFLATHPLAPDRLWARHGQTLHLSSDGGVTFPTTQTFAESNEVFTLAPLDEDIILSGNFDTYRSNDGGATFSAISHWLGNNGLPLIHVDQRNMFVNPLEPDAVYYCNDGGLYRYLISANHFVNLSDGLAITQYYDIAVAQTDANIVGGGSQDNGNVFRQSNGDWLQYAGTGDGMNQEIDPTDAGIRYWSYQFGSMNRWQNGSNSGIKPAAVNYDGAWETPYKIDPASPNRLIAGFRRVYESLNRGSSWKAISGELAGGGNLEELSISPANPERIYAVAGGSLYVKNTFNDTWITRNLPAGNISDLEADPTDIDKVYISTAGYTTGEKVFVSTDAGATWTNISGSLPNVSTGALELYHDVPGAIFVGTDVGVFYRDPSLTDWLAYGNLPNTRVEDIEIQYAAQLIRVGTHGRGVLEAAINIQSCTPSSPDGDNDGVCDVLDFCPNFQNSLIGTPCDDGDAFSSGETYDNNCGCSGGVANLSYCFAEGAAGTGADYLDYVGLNTIDNASGQTNYSDFRSISTDLTIGNQYTITAGLGFSFGIDRLHAWIDYDRSGTFDASEAIAFTVPNANHQGTGTFTVPPGTAEGVTTLRVRAVYSETFNSPCGSAFGEVEDYTVRIVCGNGAGQCLLPLDWVTFSARPLGKDAASLRWSTAAEAGVSHFEVFRSTDGDAFSPIGTLPAQNRPLADYTLLDTTVRAPLAYYRITAVDYDVTRSNSPIRRVDWPGSNERAARLFPNPHQNGPLQLTWQQPNPATVSWHVYNAWGQLVREGSLGAAAGANQVELAVDDLPAGTYLLRLRAADWDWTEAFLRQP</sequence>
<dbReference type="InterPro" id="IPR026444">
    <property type="entry name" value="Secre_tail"/>
</dbReference>
<protein>
    <submittedName>
        <fullName evidence="2">T9SS type A sorting domain-containing protein</fullName>
    </submittedName>
</protein>
<gene>
    <name evidence="2" type="ORF">H9S92_14730</name>
</gene>
<reference evidence="2" key="1">
    <citation type="submission" date="2020-08" db="EMBL/GenBank/DDBJ databases">
        <title>Lewinella bacteria from marine environments.</title>
        <authorList>
            <person name="Zhong Y."/>
        </authorList>
    </citation>
    <scope>NUCLEOTIDE SEQUENCE</scope>
    <source>
        <strain evidence="2">KCTC 42187</strain>
    </source>
</reference>
<organism evidence="2 3">
    <name type="scientific">Neolewinella lacunae</name>
    <dbReference type="NCBI Taxonomy" id="1517758"/>
    <lineage>
        <taxon>Bacteria</taxon>
        <taxon>Pseudomonadati</taxon>
        <taxon>Bacteroidota</taxon>
        <taxon>Saprospiria</taxon>
        <taxon>Saprospirales</taxon>
        <taxon>Lewinellaceae</taxon>
        <taxon>Neolewinella</taxon>
    </lineage>
</organism>
<dbReference type="PANTHER" id="PTHR43739:SF5">
    <property type="entry name" value="EXO-ALPHA-SIALIDASE"/>
    <property type="match status" value="1"/>
</dbReference>
<dbReference type="Gene3D" id="2.130.10.10">
    <property type="entry name" value="YVTN repeat-like/Quinoprotein amine dehydrogenase"/>
    <property type="match status" value="4"/>
</dbReference>
<dbReference type="NCBIfam" id="TIGR04183">
    <property type="entry name" value="Por_Secre_tail"/>
    <property type="match status" value="1"/>
</dbReference>
<feature type="domain" description="GEVED" evidence="1">
    <location>
        <begin position="827"/>
        <end position="899"/>
    </location>
</feature>
<dbReference type="SUPFAM" id="SSF110296">
    <property type="entry name" value="Oligoxyloglucan reducing end-specific cellobiohydrolase"/>
    <property type="match status" value="2"/>
</dbReference>
<dbReference type="GO" id="GO:0010411">
    <property type="term" value="P:xyloglucan metabolic process"/>
    <property type="evidence" value="ECO:0007669"/>
    <property type="project" value="TreeGrafter"/>
</dbReference>
<accession>A0A923TE13</accession>
<dbReference type="RefSeq" id="WP_187467465.1">
    <property type="nucleotide sequence ID" value="NZ_JACSIT010000136.1"/>
</dbReference>
<evidence type="ECO:0000259" key="1">
    <source>
        <dbReference type="Pfam" id="PF20009"/>
    </source>
</evidence>
<dbReference type="InterPro" id="IPR013783">
    <property type="entry name" value="Ig-like_fold"/>
</dbReference>
<evidence type="ECO:0000313" key="2">
    <source>
        <dbReference type="EMBL" id="MBC6995427.1"/>
    </source>
</evidence>
<proteinExistence type="predicted"/>